<comment type="caution">
    <text evidence="6">The sequence shown here is derived from an EMBL/GenBank/DDBJ whole genome shotgun (WGS) entry which is preliminary data.</text>
</comment>
<dbReference type="InterPro" id="IPR000644">
    <property type="entry name" value="CBS_dom"/>
</dbReference>
<feature type="transmembrane region" description="Helical" evidence="4">
    <location>
        <begin position="92"/>
        <end position="112"/>
    </location>
</feature>
<dbReference type="GO" id="GO:0005886">
    <property type="term" value="C:plasma membrane"/>
    <property type="evidence" value="ECO:0007669"/>
    <property type="project" value="TreeGrafter"/>
</dbReference>
<dbReference type="Pfam" id="PF00571">
    <property type="entry name" value="CBS"/>
    <property type="match status" value="2"/>
</dbReference>
<reference evidence="6 7" key="1">
    <citation type="submission" date="2020-03" db="EMBL/GenBank/DDBJ databases">
        <title>Metabolic flexibility allows generalist bacteria to become dominant in a frequently disturbed ecosystem.</title>
        <authorList>
            <person name="Chen Y.-J."/>
            <person name="Leung P.M."/>
            <person name="Bay S.K."/>
            <person name="Hugenholtz P."/>
            <person name="Kessler A.J."/>
            <person name="Shelley G."/>
            <person name="Waite D.W."/>
            <person name="Cook P.L."/>
            <person name="Greening C."/>
        </authorList>
    </citation>
    <scope>NUCLEOTIDE SEQUENCE [LARGE SCALE GENOMIC DNA]</scope>
    <source>
        <strain evidence="6">SS_bin_28</strain>
    </source>
</reference>
<dbReference type="InterPro" id="IPR044751">
    <property type="entry name" value="Ion_transp-like_CBS"/>
</dbReference>
<dbReference type="SMART" id="SM00116">
    <property type="entry name" value="CBS"/>
    <property type="match status" value="2"/>
</dbReference>
<evidence type="ECO:0000256" key="4">
    <source>
        <dbReference type="SAM" id="Phobius"/>
    </source>
</evidence>
<name>A0A7Y2EAT9_UNCEI</name>
<proteinExistence type="predicted"/>
<dbReference type="Proteomes" id="UP000547674">
    <property type="component" value="Unassembled WGS sequence"/>
</dbReference>
<dbReference type="PANTHER" id="PTHR22777">
    <property type="entry name" value="HEMOLYSIN-RELATED"/>
    <property type="match status" value="1"/>
</dbReference>
<keyword evidence="1" id="KW-0677">Repeat</keyword>
<dbReference type="EMBL" id="JABDJR010000674">
    <property type="protein sequence ID" value="NNF08416.1"/>
    <property type="molecule type" value="Genomic_DNA"/>
</dbReference>
<evidence type="ECO:0000313" key="7">
    <source>
        <dbReference type="Proteomes" id="UP000547674"/>
    </source>
</evidence>
<keyword evidence="4" id="KW-0472">Membrane</keyword>
<accession>A0A7Y2EAT9</accession>
<evidence type="ECO:0000256" key="1">
    <source>
        <dbReference type="ARBA" id="ARBA00022737"/>
    </source>
</evidence>
<keyword evidence="2 3" id="KW-0129">CBS domain</keyword>
<gene>
    <name evidence="6" type="ORF">HKN21_16770</name>
</gene>
<dbReference type="SUPFAM" id="SSF54631">
    <property type="entry name" value="CBS-domain pair"/>
    <property type="match status" value="1"/>
</dbReference>
<dbReference type="AlphaFoldDB" id="A0A7Y2EAT9"/>
<feature type="domain" description="CBS" evidence="5">
    <location>
        <begin position="257"/>
        <end position="314"/>
    </location>
</feature>
<dbReference type="Gene3D" id="3.10.580.10">
    <property type="entry name" value="CBS-domain"/>
    <property type="match status" value="1"/>
</dbReference>
<organism evidence="6 7">
    <name type="scientific">Eiseniibacteriota bacterium</name>
    <dbReference type="NCBI Taxonomy" id="2212470"/>
    <lineage>
        <taxon>Bacteria</taxon>
        <taxon>Candidatus Eiseniibacteriota</taxon>
    </lineage>
</organism>
<evidence type="ECO:0000256" key="2">
    <source>
        <dbReference type="ARBA" id="ARBA00023122"/>
    </source>
</evidence>
<dbReference type="PROSITE" id="PS51371">
    <property type="entry name" value="CBS"/>
    <property type="match status" value="2"/>
</dbReference>
<evidence type="ECO:0000259" key="5">
    <source>
        <dbReference type="PROSITE" id="PS51371"/>
    </source>
</evidence>
<keyword evidence="4" id="KW-0812">Transmembrane</keyword>
<dbReference type="PANTHER" id="PTHR22777:SF17">
    <property type="entry name" value="UPF0053 PROTEIN SLL0260"/>
    <property type="match status" value="1"/>
</dbReference>
<evidence type="ECO:0000256" key="3">
    <source>
        <dbReference type="PROSITE-ProRule" id="PRU00703"/>
    </source>
</evidence>
<dbReference type="CDD" id="cd04590">
    <property type="entry name" value="CBS_pair_CorC_HlyC_assoc"/>
    <property type="match status" value="1"/>
</dbReference>
<protein>
    <submittedName>
        <fullName evidence="6">CBS domain-containing protein</fullName>
    </submittedName>
</protein>
<sequence length="322" mass="35112">MDPASLGWILLTLFGVWLTATAAGVHRELMLLETPEGEGSDYDFLSQLRRLRDDPVSLGLRLRFSRRLAVGSLPLSLLLVLGSAQIKSALLALLLGWLLYVLADFCSGFPWARRALRWPVVGIGSWLRITSPVSELQRVVRLRTAETSSEPESGFVGAESQAVINVPGATLRPSGRLLFRRLIAAQSTSAESIMTSWSGVSSVDLKATSSEVANTILVSGRSRLPVTDPKDPMKVVGLVTTKDVLNREGNGEGTDHLIRPPYFVRASANIDELLDEFRSAHVHLGVVLDSLGRTVGIVTMEDILEEIVGELHDEREAPEEQA</sequence>
<keyword evidence="4" id="KW-1133">Transmembrane helix</keyword>
<feature type="transmembrane region" description="Helical" evidence="4">
    <location>
        <begin position="6"/>
        <end position="25"/>
    </location>
</feature>
<evidence type="ECO:0000313" key="6">
    <source>
        <dbReference type="EMBL" id="NNF08416.1"/>
    </source>
</evidence>
<dbReference type="InterPro" id="IPR046342">
    <property type="entry name" value="CBS_dom_sf"/>
</dbReference>
<feature type="domain" description="CBS" evidence="5">
    <location>
        <begin position="194"/>
        <end position="254"/>
    </location>
</feature>